<evidence type="ECO:0000256" key="4">
    <source>
        <dbReference type="ARBA" id="ARBA00022475"/>
    </source>
</evidence>
<reference evidence="16 17" key="1">
    <citation type="submission" date="2016-09" db="EMBL/GenBank/DDBJ databases">
        <authorList>
            <consortium name="Pathogen Informatics"/>
            <person name="Sun Q."/>
            <person name="Inoue M."/>
        </authorList>
    </citation>
    <scope>NUCLEOTIDE SEQUENCE [LARGE SCALE GENOMIC DNA]</scope>
    <source>
        <strain evidence="16 17">82C</strain>
    </source>
</reference>
<dbReference type="SMART" id="SM00387">
    <property type="entry name" value="HATPase_c"/>
    <property type="match status" value="1"/>
</dbReference>
<keyword evidence="12" id="KW-0812">Transmembrane</keyword>
<dbReference type="Pfam" id="PF00512">
    <property type="entry name" value="HisKA"/>
    <property type="match status" value="1"/>
</dbReference>
<dbReference type="InterPro" id="IPR003661">
    <property type="entry name" value="HisK_dim/P_dom"/>
</dbReference>
<keyword evidence="6 15" id="KW-0808">Transferase</keyword>
<dbReference type="Gene3D" id="1.10.287.130">
    <property type="match status" value="1"/>
</dbReference>
<dbReference type="InterPro" id="IPR005467">
    <property type="entry name" value="His_kinase_dom"/>
</dbReference>
<evidence type="ECO:0000256" key="9">
    <source>
        <dbReference type="ARBA" id="ARBA00022840"/>
    </source>
</evidence>
<proteinExistence type="predicted"/>
<evidence type="ECO:0000256" key="2">
    <source>
        <dbReference type="ARBA" id="ARBA00004651"/>
    </source>
</evidence>
<accession>A0A1D4JSN3</accession>
<keyword evidence="8 15" id="KW-0418">Kinase</keyword>
<dbReference type="Gene3D" id="6.10.340.10">
    <property type="match status" value="1"/>
</dbReference>
<dbReference type="InterPro" id="IPR050351">
    <property type="entry name" value="BphY/WalK/GraS-like"/>
</dbReference>
<dbReference type="InterPro" id="IPR036890">
    <property type="entry name" value="HATPase_C_sf"/>
</dbReference>
<dbReference type="AlphaFoldDB" id="A0A1D4JSN3"/>
<dbReference type="Gene3D" id="3.30.565.10">
    <property type="entry name" value="Histidine kinase-like ATPase, C-terminal domain"/>
    <property type="match status" value="1"/>
</dbReference>
<dbReference type="GO" id="GO:0016036">
    <property type="term" value="P:cellular response to phosphate starvation"/>
    <property type="evidence" value="ECO:0007669"/>
    <property type="project" value="TreeGrafter"/>
</dbReference>
<dbReference type="SUPFAM" id="SSF47384">
    <property type="entry name" value="Homodimeric domain of signal transducing histidine kinase"/>
    <property type="match status" value="1"/>
</dbReference>
<dbReference type="GO" id="GO:0004721">
    <property type="term" value="F:phosphoprotein phosphatase activity"/>
    <property type="evidence" value="ECO:0007669"/>
    <property type="project" value="TreeGrafter"/>
</dbReference>
<evidence type="ECO:0000256" key="6">
    <source>
        <dbReference type="ARBA" id="ARBA00022679"/>
    </source>
</evidence>
<dbReference type="CDD" id="cd00082">
    <property type="entry name" value="HisKA"/>
    <property type="match status" value="1"/>
</dbReference>
<dbReference type="PANTHER" id="PTHR45453">
    <property type="entry name" value="PHOSPHATE REGULON SENSOR PROTEIN PHOR"/>
    <property type="match status" value="1"/>
</dbReference>
<keyword evidence="5" id="KW-0597">Phosphoprotein</keyword>
<comment type="catalytic activity">
    <reaction evidence="1">
        <text>ATP + protein L-histidine = ADP + protein N-phospho-L-histidine.</text>
        <dbReference type="EC" id="2.7.13.3"/>
    </reaction>
</comment>
<evidence type="ECO:0000256" key="8">
    <source>
        <dbReference type="ARBA" id="ARBA00022777"/>
    </source>
</evidence>
<keyword evidence="7" id="KW-0547">Nucleotide-binding</keyword>
<evidence type="ECO:0000313" key="18">
    <source>
        <dbReference type="Proteomes" id="UP000095768"/>
    </source>
</evidence>
<evidence type="ECO:0000256" key="5">
    <source>
        <dbReference type="ARBA" id="ARBA00022553"/>
    </source>
</evidence>
<evidence type="ECO:0000313" key="15">
    <source>
        <dbReference type="EMBL" id="SCS64654.1"/>
    </source>
</evidence>
<sequence>MTIRKQLIYSFIGSLGLTTFLVFVLYKLMWFDAHQTILLTVSSFIASLMTMTIALFFSVPTIHKIEKLNEQTAEIAKGNYAVNDLNIKSPKELKALSESFNQMTSKVETQMNVIKAEQEEKLCMIQNLAHDLKTPLASIKSYSEGLKDDIIHTESAQQEAYQVLIRQADRLNQMFDDLTGVMSLNAQRQKSKMNMDQLLMPILESYQQLIIKENRRFEVNIAPEIQPFKQDKIALERIITNFIDNALKFSGPSSVITINVCEENEQILAISVKDEGIGIKEEHLNYIFKRTYRVENSRNQQTGGSGLGLYIANSLAQQINGAITVDSTFGKGTKMTLIFPKN</sequence>
<dbReference type="Pfam" id="PF00672">
    <property type="entry name" value="HAMP"/>
    <property type="match status" value="1"/>
</dbReference>
<dbReference type="Pfam" id="PF02518">
    <property type="entry name" value="HATPase_c"/>
    <property type="match status" value="1"/>
</dbReference>
<dbReference type="PANTHER" id="PTHR45453:SF1">
    <property type="entry name" value="PHOSPHATE REGULON SENSOR PROTEIN PHOR"/>
    <property type="match status" value="1"/>
</dbReference>
<evidence type="ECO:0000256" key="10">
    <source>
        <dbReference type="ARBA" id="ARBA00023012"/>
    </source>
</evidence>
<evidence type="ECO:0000256" key="12">
    <source>
        <dbReference type="SAM" id="Phobius"/>
    </source>
</evidence>
<dbReference type="FunFam" id="3.30.565.10:FF:000006">
    <property type="entry name" value="Sensor histidine kinase WalK"/>
    <property type="match status" value="1"/>
</dbReference>
<name>A0A1D4JSN3_9STAP</name>
<dbReference type="InterPro" id="IPR004358">
    <property type="entry name" value="Sig_transdc_His_kin-like_C"/>
</dbReference>
<dbReference type="RefSeq" id="WP_069995484.1">
    <property type="nucleotide sequence ID" value="NZ_FMPG01000002.1"/>
</dbReference>
<feature type="domain" description="Histidine kinase" evidence="13">
    <location>
        <begin position="127"/>
        <end position="342"/>
    </location>
</feature>
<comment type="subcellular location">
    <subcellularLocation>
        <location evidence="2">Cell membrane</location>
        <topology evidence="2">Multi-pass membrane protein</topology>
    </subcellularLocation>
</comment>
<evidence type="ECO:0000256" key="3">
    <source>
        <dbReference type="ARBA" id="ARBA00012438"/>
    </source>
</evidence>
<dbReference type="InterPro" id="IPR036097">
    <property type="entry name" value="HisK_dim/P_sf"/>
</dbReference>
<protein>
    <recommendedName>
        <fullName evidence="3">histidine kinase</fullName>
        <ecNumber evidence="3">2.7.13.3</ecNumber>
    </recommendedName>
</protein>
<dbReference type="GO" id="GO:0005886">
    <property type="term" value="C:plasma membrane"/>
    <property type="evidence" value="ECO:0007669"/>
    <property type="project" value="UniProtKB-SubCell"/>
</dbReference>
<organism evidence="15 18">
    <name type="scientific">Staphylococcus caeli</name>
    <dbReference type="NCBI Taxonomy" id="2201815"/>
    <lineage>
        <taxon>Bacteria</taxon>
        <taxon>Bacillati</taxon>
        <taxon>Bacillota</taxon>
        <taxon>Bacilli</taxon>
        <taxon>Bacillales</taxon>
        <taxon>Staphylococcaceae</taxon>
        <taxon>Staphylococcus</taxon>
    </lineage>
</organism>
<dbReference type="SMART" id="SM00388">
    <property type="entry name" value="HisKA"/>
    <property type="match status" value="1"/>
</dbReference>
<keyword evidence="10" id="KW-0902">Two-component regulatory system</keyword>
<keyword evidence="17" id="KW-1185">Reference proteome</keyword>
<keyword evidence="12" id="KW-1133">Transmembrane helix</keyword>
<evidence type="ECO:0000256" key="7">
    <source>
        <dbReference type="ARBA" id="ARBA00022741"/>
    </source>
</evidence>
<gene>
    <name evidence="15" type="primary">saeS</name>
    <name evidence="15" type="ORF">SAMEA2297795_00889</name>
    <name evidence="16" type="ORF">SAMEA2297796_01314</name>
</gene>
<evidence type="ECO:0000259" key="13">
    <source>
        <dbReference type="PROSITE" id="PS50109"/>
    </source>
</evidence>
<keyword evidence="9" id="KW-0067">ATP-binding</keyword>
<dbReference type="EMBL" id="FMPI01000007">
    <property type="protein sequence ID" value="SCS87995.1"/>
    <property type="molecule type" value="Genomic_DNA"/>
</dbReference>
<dbReference type="SUPFAM" id="SSF55874">
    <property type="entry name" value="ATPase domain of HSP90 chaperone/DNA topoisomerase II/histidine kinase"/>
    <property type="match status" value="1"/>
</dbReference>
<evidence type="ECO:0000313" key="16">
    <source>
        <dbReference type="EMBL" id="SCS87995.1"/>
    </source>
</evidence>
<dbReference type="OrthoDB" id="335833at2"/>
<dbReference type="PROSITE" id="PS50885">
    <property type="entry name" value="HAMP"/>
    <property type="match status" value="1"/>
</dbReference>
<dbReference type="GO" id="GO:0000155">
    <property type="term" value="F:phosphorelay sensor kinase activity"/>
    <property type="evidence" value="ECO:0007669"/>
    <property type="project" value="InterPro"/>
</dbReference>
<dbReference type="PROSITE" id="PS50109">
    <property type="entry name" value="HIS_KIN"/>
    <property type="match status" value="1"/>
</dbReference>
<dbReference type="PRINTS" id="PR00344">
    <property type="entry name" value="BCTRLSENSOR"/>
</dbReference>
<evidence type="ECO:0000313" key="17">
    <source>
        <dbReference type="Proteomes" id="UP000095412"/>
    </source>
</evidence>
<keyword evidence="11 12" id="KW-0472">Membrane</keyword>
<evidence type="ECO:0000256" key="11">
    <source>
        <dbReference type="ARBA" id="ARBA00023136"/>
    </source>
</evidence>
<feature type="domain" description="HAMP" evidence="14">
    <location>
        <begin position="65"/>
        <end position="112"/>
    </location>
</feature>
<dbReference type="InterPro" id="IPR003594">
    <property type="entry name" value="HATPase_dom"/>
</dbReference>
<feature type="transmembrane region" description="Helical" evidence="12">
    <location>
        <begin position="7"/>
        <end position="31"/>
    </location>
</feature>
<dbReference type="Proteomes" id="UP000095768">
    <property type="component" value="Unassembled WGS sequence"/>
</dbReference>
<keyword evidence="4" id="KW-1003">Cell membrane</keyword>
<dbReference type="CDD" id="cd06225">
    <property type="entry name" value="HAMP"/>
    <property type="match status" value="1"/>
</dbReference>
<dbReference type="GO" id="GO:0005524">
    <property type="term" value="F:ATP binding"/>
    <property type="evidence" value="ECO:0007669"/>
    <property type="project" value="UniProtKB-KW"/>
</dbReference>
<dbReference type="EC" id="2.7.13.3" evidence="3"/>
<evidence type="ECO:0000259" key="14">
    <source>
        <dbReference type="PROSITE" id="PS50885"/>
    </source>
</evidence>
<dbReference type="InterPro" id="IPR003660">
    <property type="entry name" value="HAMP_dom"/>
</dbReference>
<reference evidence="15 18" key="2">
    <citation type="submission" date="2016-09" db="EMBL/GenBank/DDBJ databases">
        <authorList>
            <consortium name="Pathogen Informatics"/>
        </authorList>
    </citation>
    <scope>NUCLEOTIDE SEQUENCE [LARGE SCALE GENOMIC DNA]</scope>
    <source>
        <strain evidence="15 18">82B</strain>
    </source>
</reference>
<dbReference type="EMBL" id="FMPG01000002">
    <property type="protein sequence ID" value="SCS64654.1"/>
    <property type="molecule type" value="Genomic_DNA"/>
</dbReference>
<evidence type="ECO:0000256" key="1">
    <source>
        <dbReference type="ARBA" id="ARBA00000085"/>
    </source>
</evidence>
<feature type="transmembrane region" description="Helical" evidence="12">
    <location>
        <begin position="37"/>
        <end position="59"/>
    </location>
</feature>
<dbReference type="Proteomes" id="UP000095412">
    <property type="component" value="Unassembled WGS sequence"/>
</dbReference>